<proteinExistence type="predicted"/>
<dbReference type="AlphaFoldDB" id="A0A6A4PE56"/>
<dbReference type="Proteomes" id="UP000447434">
    <property type="component" value="Chromosome 15"/>
</dbReference>
<keyword evidence="5" id="KW-1185">Reference proteome</keyword>
<evidence type="ECO:0000313" key="4">
    <source>
        <dbReference type="EMBL" id="KAE9599359.1"/>
    </source>
</evidence>
<name>A0A6A4PE56_LUPAL</name>
<evidence type="ECO:0000256" key="1">
    <source>
        <dbReference type="SAM" id="MobiDB-lite"/>
    </source>
</evidence>
<feature type="transmembrane region" description="Helical" evidence="2">
    <location>
        <begin position="35"/>
        <end position="53"/>
    </location>
</feature>
<dbReference type="InterPro" id="IPR055464">
    <property type="entry name" value="DUF7036"/>
</dbReference>
<accession>A0A6A4PE56</accession>
<keyword evidence="2" id="KW-0812">Transmembrane</keyword>
<reference evidence="5" key="1">
    <citation type="journal article" date="2020" name="Nat. Commun.">
        <title>Genome sequence of the cluster root forming white lupin.</title>
        <authorList>
            <person name="Hufnagel B."/>
            <person name="Marques A."/>
            <person name="Soriano A."/>
            <person name="Marques L."/>
            <person name="Divol F."/>
            <person name="Doumas P."/>
            <person name="Sallet E."/>
            <person name="Mancinotti D."/>
            <person name="Carrere S."/>
            <person name="Marande W."/>
            <person name="Arribat S."/>
            <person name="Keller J."/>
            <person name="Huneau C."/>
            <person name="Blein T."/>
            <person name="Aime D."/>
            <person name="Laguerre M."/>
            <person name="Taylor J."/>
            <person name="Schubert V."/>
            <person name="Nelson M."/>
            <person name="Geu-Flores F."/>
            <person name="Crespi M."/>
            <person name="Gallardo-Guerrero K."/>
            <person name="Delaux P.-M."/>
            <person name="Salse J."/>
            <person name="Berges H."/>
            <person name="Guyot R."/>
            <person name="Gouzy J."/>
            <person name="Peret B."/>
        </authorList>
    </citation>
    <scope>NUCLEOTIDE SEQUENCE [LARGE SCALE GENOMIC DNA]</scope>
    <source>
        <strain evidence="5">cv. Amiga</strain>
    </source>
</reference>
<feature type="domain" description="DUF7036" evidence="3">
    <location>
        <begin position="77"/>
        <end position="168"/>
    </location>
</feature>
<protein>
    <recommendedName>
        <fullName evidence="3">DUF7036 domain-containing protein</fullName>
    </recommendedName>
</protein>
<gene>
    <name evidence="4" type="ORF">Lalb_Chr15g0090621</name>
</gene>
<dbReference type="PANTHER" id="PTHR33826:SF4">
    <property type="entry name" value="F20B24.21"/>
    <property type="match status" value="1"/>
</dbReference>
<feature type="transmembrane region" description="Helical" evidence="2">
    <location>
        <begin position="450"/>
        <end position="468"/>
    </location>
</feature>
<dbReference type="OrthoDB" id="611787at2759"/>
<keyword evidence="2" id="KW-1133">Transmembrane helix</keyword>
<dbReference type="EMBL" id="WOCE01000015">
    <property type="protein sequence ID" value="KAE9599359.1"/>
    <property type="molecule type" value="Genomic_DNA"/>
</dbReference>
<organism evidence="4 5">
    <name type="scientific">Lupinus albus</name>
    <name type="common">White lupine</name>
    <name type="synonym">Lupinus termis</name>
    <dbReference type="NCBI Taxonomy" id="3870"/>
    <lineage>
        <taxon>Eukaryota</taxon>
        <taxon>Viridiplantae</taxon>
        <taxon>Streptophyta</taxon>
        <taxon>Embryophyta</taxon>
        <taxon>Tracheophyta</taxon>
        <taxon>Spermatophyta</taxon>
        <taxon>Magnoliopsida</taxon>
        <taxon>eudicotyledons</taxon>
        <taxon>Gunneridae</taxon>
        <taxon>Pentapetalae</taxon>
        <taxon>rosids</taxon>
        <taxon>fabids</taxon>
        <taxon>Fabales</taxon>
        <taxon>Fabaceae</taxon>
        <taxon>Papilionoideae</taxon>
        <taxon>50 kb inversion clade</taxon>
        <taxon>genistoids sensu lato</taxon>
        <taxon>core genistoids</taxon>
        <taxon>Genisteae</taxon>
        <taxon>Lupinus</taxon>
    </lineage>
</organism>
<feature type="domain" description="DUF7036" evidence="3">
    <location>
        <begin position="201"/>
        <end position="291"/>
    </location>
</feature>
<feature type="region of interest" description="Disordered" evidence="1">
    <location>
        <begin position="310"/>
        <end position="341"/>
    </location>
</feature>
<evidence type="ECO:0000259" key="3">
    <source>
        <dbReference type="Pfam" id="PF23041"/>
    </source>
</evidence>
<dbReference type="PANTHER" id="PTHR33826">
    <property type="entry name" value="F20B24.21"/>
    <property type="match status" value="1"/>
</dbReference>
<comment type="caution">
    <text evidence="4">The sequence shown here is derived from an EMBL/GenBank/DDBJ whole genome shotgun (WGS) entry which is preliminary data.</text>
</comment>
<evidence type="ECO:0000256" key="2">
    <source>
        <dbReference type="SAM" id="Phobius"/>
    </source>
</evidence>
<dbReference type="Pfam" id="PF23041">
    <property type="entry name" value="DUF7036"/>
    <property type="match status" value="2"/>
</dbReference>
<keyword evidence="2" id="KW-0472">Membrane</keyword>
<sequence>MGKFEQQQEGEASDSSGIMCHGCSFLLPTFSFKCLFILFFTFSALFSSLFWILPNYTVKLSFDAKDQLKHSATVQASFKLEKPVSQLIPYIKRLEYDIYGEIGLPHTKVAILSMHQSVEPNWTDVVVGVLSDHMNVSINPVPLSVLRSSLIELYLHQSNLTLTTSIFGNASLFQILKIPGGITVIPLQSASIWQIPQLLFNFTLNNSISELLDNFTAFKDELKLGLHLKFDESVYVLFTNGNGSTLTPPVSVQASVMSGFGGLLPQRLKQLAQTIRNSSAKNLGLDNSMFGKVKDIKLSSLLNDSMHAISPSPASSPQFSDHSKPPVSPYRGPSYSSISPATSEQPPCFDCEVSSPAPSIKIDHPPDPCPYSGFIYHSTPSPKSYSPLAAAPTSHSSSHTRMETSYPSPIYDLSSISKLRQGDETSKKLVSELLAPSSFSSTGHDFHREILLLLPGFCMLLVSLVFLLDATF</sequence>
<evidence type="ECO:0000313" key="5">
    <source>
        <dbReference type="Proteomes" id="UP000447434"/>
    </source>
</evidence>